<dbReference type="AlphaFoldDB" id="A0A251SFC0"/>
<dbReference type="EMBL" id="CM007903">
    <property type="protein sequence ID" value="OTF97546.1"/>
    <property type="molecule type" value="Genomic_DNA"/>
</dbReference>
<dbReference type="Gramene" id="mRNA:HanXRQr2_Chr14g0635331">
    <property type="protein sequence ID" value="CDS:HanXRQr2_Chr14g0635331.1"/>
    <property type="gene ID" value="HanXRQr2_Chr14g0635331"/>
</dbReference>
<dbReference type="InParanoid" id="A0A251SFC0"/>
<evidence type="ECO:0000256" key="2">
    <source>
        <dbReference type="ARBA" id="ARBA00022679"/>
    </source>
</evidence>
<dbReference type="InterPro" id="IPR035595">
    <property type="entry name" value="UDP_glycos_trans_CS"/>
</dbReference>
<evidence type="ECO:0000313" key="7">
    <source>
        <dbReference type="Proteomes" id="UP000215914"/>
    </source>
</evidence>
<dbReference type="GO" id="GO:0080044">
    <property type="term" value="F:quercetin 7-O-glucosyltransferase activity"/>
    <property type="evidence" value="ECO:0000318"/>
    <property type="project" value="GO_Central"/>
</dbReference>
<evidence type="ECO:0000256" key="3">
    <source>
        <dbReference type="RuleBase" id="RU003718"/>
    </source>
</evidence>
<dbReference type="SUPFAM" id="SSF53756">
    <property type="entry name" value="UDP-Glycosyltransferase/glycogen phosphorylase"/>
    <property type="match status" value="1"/>
</dbReference>
<dbReference type="OMA" id="FFNESAR"/>
<dbReference type="EC" id="2.4.1.-" evidence="4"/>
<dbReference type="InterPro" id="IPR002213">
    <property type="entry name" value="UDP_glucos_trans"/>
</dbReference>
<keyword evidence="7" id="KW-1185">Reference proteome</keyword>
<dbReference type="Proteomes" id="UP000215914">
    <property type="component" value="Chromosome 14"/>
</dbReference>
<reference evidence="5" key="3">
    <citation type="submission" date="2020-06" db="EMBL/GenBank/DDBJ databases">
        <title>Helianthus annuus Genome sequencing and assembly Release 2.</title>
        <authorList>
            <person name="Gouzy J."/>
            <person name="Langlade N."/>
            <person name="Munos S."/>
        </authorList>
    </citation>
    <scope>NUCLEOTIDE SEQUENCE</scope>
    <source>
        <tissue evidence="5">Leaves</tissue>
    </source>
</reference>
<evidence type="ECO:0000313" key="5">
    <source>
        <dbReference type="EMBL" id="KAF5768343.1"/>
    </source>
</evidence>
<gene>
    <name evidence="6" type="ORF">HannXRQ_Chr14g0435801</name>
    <name evidence="5" type="ORF">HanXRQr2_Chr14g0635331</name>
</gene>
<sequence>MKGHQKNKVLIIAYPTQGHINPSLCFATRLLKFGVNVTFCTSFYAIRRIDTQTTHHGLTLAPIFDRHHNGQQPTLQQFFSDFATNGVCAVDEIIRSATATSQPFDHLVYTTVVPWATQVAAAHSLESTLLWCQPATLLDIYYYYFNGYQDLISCNNNPTFPINLPGLPPITTSDLPSILLSSCPKEQQFIVQILKDHIDAVKIAPRILVNTFDELELEPIRAIEKLVMLPVGPLMPLELLDGRGPSNNSFSCDLFEKPEEDYVKWLSTKPKLSVVYASFGSLSTLSIDQAEEMASGLLESGRPFLWVIREGDQLVKLSKIDELKKQGMIVSWCSQVEVLNHEAIGCFLTHCGWNSTIEALVAGVPTIAFAQWSDQVTNAKMIEDVWKTGVKVKRRERDGMVEGNEIKRCVEIVMQDREMRRNAEKWRELARKALNDGESSTLNLQAFLYDP</sequence>
<keyword evidence="2 3" id="KW-0808">Transferase</keyword>
<dbReference type="CDD" id="cd03784">
    <property type="entry name" value="GT1_Gtf-like"/>
    <property type="match status" value="1"/>
</dbReference>
<evidence type="ECO:0000313" key="6">
    <source>
        <dbReference type="EMBL" id="OTF97546.1"/>
    </source>
</evidence>
<dbReference type="PROSITE" id="PS00375">
    <property type="entry name" value="UDPGT"/>
    <property type="match status" value="1"/>
</dbReference>
<evidence type="ECO:0000256" key="4">
    <source>
        <dbReference type="RuleBase" id="RU362057"/>
    </source>
</evidence>
<accession>A0A251SFC0</accession>
<reference evidence="5 7" key="1">
    <citation type="journal article" date="2017" name="Nature">
        <title>The sunflower genome provides insights into oil metabolism, flowering and Asterid evolution.</title>
        <authorList>
            <person name="Badouin H."/>
            <person name="Gouzy J."/>
            <person name="Grassa C.J."/>
            <person name="Murat F."/>
            <person name="Staton S.E."/>
            <person name="Cottret L."/>
            <person name="Lelandais-Briere C."/>
            <person name="Owens G.L."/>
            <person name="Carrere S."/>
            <person name="Mayjonade B."/>
            <person name="Legrand L."/>
            <person name="Gill N."/>
            <person name="Kane N.C."/>
            <person name="Bowers J.E."/>
            <person name="Hubner S."/>
            <person name="Bellec A."/>
            <person name="Berard A."/>
            <person name="Berges H."/>
            <person name="Blanchet N."/>
            <person name="Boniface M.C."/>
            <person name="Brunel D."/>
            <person name="Catrice O."/>
            <person name="Chaidir N."/>
            <person name="Claudel C."/>
            <person name="Donnadieu C."/>
            <person name="Faraut T."/>
            <person name="Fievet G."/>
            <person name="Helmstetter N."/>
            <person name="King M."/>
            <person name="Knapp S.J."/>
            <person name="Lai Z."/>
            <person name="Le Paslier M.C."/>
            <person name="Lippi Y."/>
            <person name="Lorenzon L."/>
            <person name="Mandel J.R."/>
            <person name="Marage G."/>
            <person name="Marchand G."/>
            <person name="Marquand E."/>
            <person name="Bret-Mestries E."/>
            <person name="Morien E."/>
            <person name="Nambeesan S."/>
            <person name="Nguyen T."/>
            <person name="Pegot-Espagnet P."/>
            <person name="Pouilly N."/>
            <person name="Raftis F."/>
            <person name="Sallet E."/>
            <person name="Schiex T."/>
            <person name="Thomas J."/>
            <person name="Vandecasteele C."/>
            <person name="Vares D."/>
            <person name="Vear F."/>
            <person name="Vautrin S."/>
            <person name="Crespi M."/>
            <person name="Mangin B."/>
            <person name="Burke J.M."/>
            <person name="Salse J."/>
            <person name="Munos S."/>
            <person name="Vincourt P."/>
            <person name="Rieseberg L.H."/>
            <person name="Langlade N.B."/>
        </authorList>
    </citation>
    <scope>NUCLEOTIDE SEQUENCE [LARGE SCALE GENOMIC DNA]</scope>
    <source>
        <strain evidence="7">cv. SF193</strain>
        <tissue evidence="5">Leaves</tissue>
    </source>
</reference>
<dbReference type="Pfam" id="PF00201">
    <property type="entry name" value="UDPGT"/>
    <property type="match status" value="1"/>
</dbReference>
<dbReference type="Gene3D" id="3.40.50.2000">
    <property type="entry name" value="Glycogen Phosphorylase B"/>
    <property type="match status" value="2"/>
</dbReference>
<dbReference type="PANTHER" id="PTHR11926">
    <property type="entry name" value="GLUCOSYL/GLUCURONOSYL TRANSFERASES"/>
    <property type="match status" value="1"/>
</dbReference>
<organism evidence="6 7">
    <name type="scientific">Helianthus annuus</name>
    <name type="common">Common sunflower</name>
    <dbReference type="NCBI Taxonomy" id="4232"/>
    <lineage>
        <taxon>Eukaryota</taxon>
        <taxon>Viridiplantae</taxon>
        <taxon>Streptophyta</taxon>
        <taxon>Embryophyta</taxon>
        <taxon>Tracheophyta</taxon>
        <taxon>Spermatophyta</taxon>
        <taxon>Magnoliopsida</taxon>
        <taxon>eudicotyledons</taxon>
        <taxon>Gunneridae</taxon>
        <taxon>Pentapetalae</taxon>
        <taxon>asterids</taxon>
        <taxon>campanulids</taxon>
        <taxon>Asterales</taxon>
        <taxon>Asteraceae</taxon>
        <taxon>Asteroideae</taxon>
        <taxon>Heliantheae alliance</taxon>
        <taxon>Heliantheae</taxon>
        <taxon>Helianthus</taxon>
    </lineage>
</organism>
<protein>
    <recommendedName>
        <fullName evidence="4">Glycosyltransferase</fullName>
        <ecNumber evidence="4">2.4.1.-</ecNumber>
    </recommendedName>
</protein>
<name>A0A251SFC0_HELAN</name>
<dbReference type="OrthoDB" id="5835829at2759"/>
<dbReference type="GO" id="GO:0005737">
    <property type="term" value="C:cytoplasm"/>
    <property type="evidence" value="ECO:0000318"/>
    <property type="project" value="GO_Central"/>
</dbReference>
<dbReference type="EMBL" id="MNCJ02000329">
    <property type="protein sequence ID" value="KAF5768343.1"/>
    <property type="molecule type" value="Genomic_DNA"/>
</dbReference>
<dbReference type="FunFam" id="3.40.50.2000:FF:000019">
    <property type="entry name" value="Glycosyltransferase"/>
    <property type="match status" value="1"/>
</dbReference>
<reference evidence="6" key="2">
    <citation type="submission" date="2017-02" db="EMBL/GenBank/DDBJ databases">
        <title>Sunflower complete genome.</title>
        <authorList>
            <person name="Langlade N."/>
            <person name="Munos S."/>
        </authorList>
    </citation>
    <scope>NUCLEOTIDE SEQUENCE [LARGE SCALE GENOMIC DNA]</scope>
    <source>
        <tissue evidence="6">Leaves</tissue>
    </source>
</reference>
<evidence type="ECO:0000256" key="1">
    <source>
        <dbReference type="ARBA" id="ARBA00009995"/>
    </source>
</evidence>
<dbReference type="PANTHER" id="PTHR11926:SF1361">
    <property type="entry name" value="CROCETIN GLUCOSYLTRANSFERASE"/>
    <property type="match status" value="1"/>
</dbReference>
<keyword evidence="3 5" id="KW-0328">Glycosyltransferase</keyword>
<dbReference type="GO" id="GO:0080043">
    <property type="term" value="F:quercetin 3-O-glucosyltransferase activity"/>
    <property type="evidence" value="ECO:0000318"/>
    <property type="project" value="GO_Central"/>
</dbReference>
<comment type="similarity">
    <text evidence="1 3">Belongs to the UDP-glycosyltransferase family.</text>
</comment>
<proteinExistence type="inferred from homology"/>